<keyword evidence="8 10" id="KW-0131">Cell cycle</keyword>
<evidence type="ECO:0000256" key="5">
    <source>
        <dbReference type="ARBA" id="ARBA00022840"/>
    </source>
</evidence>
<keyword evidence="5 10" id="KW-0067">ATP-binding</keyword>
<evidence type="ECO:0000259" key="12">
    <source>
        <dbReference type="Pfam" id="PF01225"/>
    </source>
</evidence>
<dbReference type="GO" id="GO:0005524">
    <property type="term" value="F:ATP binding"/>
    <property type="evidence" value="ECO:0007669"/>
    <property type="project" value="UniProtKB-UniRule"/>
</dbReference>
<sequence length="461" mass="48407">MKLTLGEIADWIHADGEFDTSAEAVGYGIDSRTIGAGELFFAVRGERLDGHDYVEAALANGAVAAVVSNRWVVPAEVDEKRLLQVAECDDCVVMALQQLAHAVRREWGGKVIGVTGSAGKTTTKEAVAQVLAAKFRVLKSAGNLNNAFGLPLQLLKLEREHEVAVIEMGMNHAGEIAALARIAEPDWAVVSNVGPVHLEFFPEGLIGIARAKYELIEALPADGIAVLNFDDAFVAAFGRGLGERAMFYGLGEGAGVRAVNVAEVGTEGVVFTVEARGQRASVQLKMLGRHNVANALAAIAVGLQSGMALGDCAAAVGELQAGDKRGEVLEWRGATLINDCYNSNPTALNAMIDALMAIPAERHIVVAGEMLELGSDSAALHAACGTRMKERGVDFVLGVRGAAEATVEAARAAGTEALFVTSPEEAGEWLVANVRLSDVVLLKASRGVRLEKALTVLAGRL</sequence>
<organism evidence="15 16">
    <name type="scientific">Tunturiibacter empetritectus</name>
    <dbReference type="NCBI Taxonomy" id="3069691"/>
    <lineage>
        <taxon>Bacteria</taxon>
        <taxon>Pseudomonadati</taxon>
        <taxon>Acidobacteriota</taxon>
        <taxon>Terriglobia</taxon>
        <taxon>Terriglobales</taxon>
        <taxon>Acidobacteriaceae</taxon>
        <taxon>Tunturiibacter</taxon>
    </lineage>
</organism>
<dbReference type="Pfam" id="PF02875">
    <property type="entry name" value="Mur_ligase_C"/>
    <property type="match status" value="1"/>
</dbReference>
<dbReference type="SUPFAM" id="SSF53244">
    <property type="entry name" value="MurD-like peptide ligases, peptide-binding domain"/>
    <property type="match status" value="1"/>
</dbReference>
<reference evidence="15" key="1">
    <citation type="submission" date="2020-08" db="EMBL/GenBank/DDBJ databases">
        <title>Genomic Encyclopedia of Type Strains, Phase IV (KMG-V): Genome sequencing to study the core and pangenomes of soil and plant-associated prokaryotes.</title>
        <authorList>
            <person name="Whitman W."/>
        </authorList>
    </citation>
    <scope>NUCLEOTIDE SEQUENCE [LARGE SCALE GENOMIC DNA]</scope>
    <source>
        <strain evidence="15">M8UP27</strain>
    </source>
</reference>
<keyword evidence="6 10" id="KW-0133">Cell shape</keyword>
<comment type="subcellular location">
    <subcellularLocation>
        <location evidence="10 11">Cytoplasm</location>
    </subcellularLocation>
</comment>
<evidence type="ECO:0000256" key="9">
    <source>
        <dbReference type="ARBA" id="ARBA00023316"/>
    </source>
</evidence>
<dbReference type="GO" id="GO:0009252">
    <property type="term" value="P:peptidoglycan biosynthetic process"/>
    <property type="evidence" value="ECO:0007669"/>
    <property type="project" value="UniProtKB-UniRule"/>
</dbReference>
<feature type="domain" description="Mur ligase N-terminal catalytic" evidence="12">
    <location>
        <begin position="26"/>
        <end position="74"/>
    </location>
</feature>
<evidence type="ECO:0000256" key="1">
    <source>
        <dbReference type="ARBA" id="ARBA00022490"/>
    </source>
</evidence>
<evidence type="ECO:0000256" key="2">
    <source>
        <dbReference type="ARBA" id="ARBA00022598"/>
    </source>
</evidence>
<dbReference type="Gene3D" id="3.40.1390.10">
    <property type="entry name" value="MurE/MurF, N-terminal domain"/>
    <property type="match status" value="1"/>
</dbReference>
<proteinExistence type="inferred from homology"/>
<evidence type="ECO:0000256" key="8">
    <source>
        <dbReference type="ARBA" id="ARBA00023306"/>
    </source>
</evidence>
<keyword evidence="2 10" id="KW-0436">Ligase</keyword>
<dbReference type="Gene3D" id="3.90.190.20">
    <property type="entry name" value="Mur ligase, C-terminal domain"/>
    <property type="match status" value="1"/>
</dbReference>
<dbReference type="PANTHER" id="PTHR43024">
    <property type="entry name" value="UDP-N-ACETYLMURAMOYL-TRIPEPTIDE--D-ALANYL-D-ALANINE LIGASE"/>
    <property type="match status" value="1"/>
</dbReference>
<evidence type="ECO:0000313" key="15">
    <source>
        <dbReference type="EMBL" id="MBB5317769.1"/>
    </source>
</evidence>
<evidence type="ECO:0000256" key="6">
    <source>
        <dbReference type="ARBA" id="ARBA00022960"/>
    </source>
</evidence>
<evidence type="ECO:0000256" key="7">
    <source>
        <dbReference type="ARBA" id="ARBA00022984"/>
    </source>
</evidence>
<dbReference type="GO" id="GO:0071555">
    <property type="term" value="P:cell wall organization"/>
    <property type="evidence" value="ECO:0007669"/>
    <property type="project" value="UniProtKB-KW"/>
</dbReference>
<comment type="caution">
    <text evidence="15">The sequence shown here is derived from an EMBL/GenBank/DDBJ whole genome shotgun (WGS) entry which is preliminary data.</text>
</comment>
<evidence type="ECO:0000256" key="4">
    <source>
        <dbReference type="ARBA" id="ARBA00022741"/>
    </source>
</evidence>
<keyword evidence="1 10" id="KW-0963">Cytoplasm</keyword>
<dbReference type="InterPro" id="IPR035911">
    <property type="entry name" value="MurE/MurF_N"/>
</dbReference>
<dbReference type="GO" id="GO:0005737">
    <property type="term" value="C:cytoplasm"/>
    <property type="evidence" value="ECO:0007669"/>
    <property type="project" value="UniProtKB-SubCell"/>
</dbReference>
<comment type="function">
    <text evidence="10 11">Involved in cell wall formation. Catalyzes the final step in the synthesis of UDP-N-acetylmuramoyl-pentapeptide, the precursor of murein.</text>
</comment>
<dbReference type="InterPro" id="IPR036615">
    <property type="entry name" value="Mur_ligase_C_dom_sf"/>
</dbReference>
<evidence type="ECO:0000259" key="13">
    <source>
        <dbReference type="Pfam" id="PF02875"/>
    </source>
</evidence>
<dbReference type="SUPFAM" id="SSF53623">
    <property type="entry name" value="MurD-like peptide ligases, catalytic domain"/>
    <property type="match status" value="1"/>
</dbReference>
<comment type="pathway">
    <text evidence="10 11">Cell wall biogenesis; peptidoglycan biosynthesis.</text>
</comment>
<evidence type="ECO:0000259" key="14">
    <source>
        <dbReference type="Pfam" id="PF08245"/>
    </source>
</evidence>
<keyword evidence="4 10" id="KW-0547">Nucleotide-binding</keyword>
<dbReference type="Proteomes" id="UP000568106">
    <property type="component" value="Unassembled WGS sequence"/>
</dbReference>
<keyword evidence="7 10" id="KW-0573">Peptidoglycan synthesis</keyword>
<dbReference type="GO" id="GO:0008360">
    <property type="term" value="P:regulation of cell shape"/>
    <property type="evidence" value="ECO:0007669"/>
    <property type="project" value="UniProtKB-KW"/>
</dbReference>
<dbReference type="InterPro" id="IPR013221">
    <property type="entry name" value="Mur_ligase_cen"/>
</dbReference>
<dbReference type="PANTHER" id="PTHR43024:SF1">
    <property type="entry name" value="UDP-N-ACETYLMURAMOYL-TRIPEPTIDE--D-ALANYL-D-ALANINE LIGASE"/>
    <property type="match status" value="1"/>
</dbReference>
<protein>
    <recommendedName>
        <fullName evidence="10 11">UDP-N-acetylmuramoyl-tripeptide--D-alanyl-D-alanine ligase</fullName>
        <ecNumber evidence="10 11">6.3.2.10</ecNumber>
    </recommendedName>
    <alternativeName>
        <fullName evidence="10">D-alanyl-D-alanine-adding enzyme</fullName>
    </alternativeName>
</protein>
<feature type="binding site" evidence="10">
    <location>
        <begin position="116"/>
        <end position="122"/>
    </location>
    <ligand>
        <name>ATP</name>
        <dbReference type="ChEBI" id="CHEBI:30616"/>
    </ligand>
</feature>
<dbReference type="EMBL" id="JACHDY010000003">
    <property type="protein sequence ID" value="MBB5317769.1"/>
    <property type="molecule type" value="Genomic_DNA"/>
</dbReference>
<dbReference type="InterPro" id="IPR004101">
    <property type="entry name" value="Mur_ligase_C"/>
</dbReference>
<dbReference type="GO" id="GO:0047480">
    <property type="term" value="F:UDP-N-acetylmuramoyl-tripeptide-D-alanyl-D-alanine ligase activity"/>
    <property type="evidence" value="ECO:0007669"/>
    <property type="project" value="UniProtKB-UniRule"/>
</dbReference>
<dbReference type="HAMAP" id="MF_02019">
    <property type="entry name" value="MurF"/>
    <property type="match status" value="1"/>
</dbReference>
<feature type="domain" description="Mur ligase C-terminal" evidence="13">
    <location>
        <begin position="325"/>
        <end position="446"/>
    </location>
</feature>
<dbReference type="Pfam" id="PF08245">
    <property type="entry name" value="Mur_ligase_M"/>
    <property type="match status" value="1"/>
</dbReference>
<name>A0A7W8III5_9BACT</name>
<dbReference type="Gene3D" id="3.40.1190.10">
    <property type="entry name" value="Mur-like, catalytic domain"/>
    <property type="match status" value="1"/>
</dbReference>
<comment type="similarity">
    <text evidence="10">Belongs to the MurCDEF family. MurF subfamily.</text>
</comment>
<dbReference type="InterPro" id="IPR000713">
    <property type="entry name" value="Mur_ligase_N"/>
</dbReference>
<dbReference type="Pfam" id="PF01225">
    <property type="entry name" value="Mur_ligase"/>
    <property type="match status" value="1"/>
</dbReference>
<feature type="domain" description="Mur ligase central" evidence="14">
    <location>
        <begin position="114"/>
        <end position="301"/>
    </location>
</feature>
<evidence type="ECO:0000256" key="3">
    <source>
        <dbReference type="ARBA" id="ARBA00022618"/>
    </source>
</evidence>
<keyword evidence="9 10" id="KW-0961">Cell wall biogenesis/degradation</keyword>
<dbReference type="AlphaFoldDB" id="A0A7W8III5"/>
<dbReference type="InterPro" id="IPR005863">
    <property type="entry name" value="UDP-N-AcMur_synth"/>
</dbReference>
<dbReference type="SUPFAM" id="SSF63418">
    <property type="entry name" value="MurE/MurF N-terminal domain"/>
    <property type="match status" value="1"/>
</dbReference>
<keyword evidence="3 10" id="KW-0132">Cell division</keyword>
<accession>A0A7W8III5</accession>
<dbReference type="InterPro" id="IPR036565">
    <property type="entry name" value="Mur-like_cat_sf"/>
</dbReference>
<dbReference type="GO" id="GO:0051301">
    <property type="term" value="P:cell division"/>
    <property type="evidence" value="ECO:0007669"/>
    <property type="project" value="UniProtKB-KW"/>
</dbReference>
<evidence type="ECO:0000256" key="10">
    <source>
        <dbReference type="HAMAP-Rule" id="MF_02019"/>
    </source>
</evidence>
<dbReference type="UniPathway" id="UPA00219"/>
<dbReference type="InterPro" id="IPR051046">
    <property type="entry name" value="MurCDEF_CellWall_CoF430Synth"/>
</dbReference>
<keyword evidence="16" id="KW-1185">Reference proteome</keyword>
<evidence type="ECO:0000256" key="11">
    <source>
        <dbReference type="RuleBase" id="RU004136"/>
    </source>
</evidence>
<evidence type="ECO:0000313" key="16">
    <source>
        <dbReference type="Proteomes" id="UP000568106"/>
    </source>
</evidence>
<dbReference type="NCBIfam" id="TIGR01143">
    <property type="entry name" value="murF"/>
    <property type="match status" value="1"/>
</dbReference>
<comment type="catalytic activity">
    <reaction evidence="10 11">
        <text>D-alanyl-D-alanine + UDP-N-acetyl-alpha-D-muramoyl-L-alanyl-gamma-D-glutamyl-meso-2,6-diaminopimelate + ATP = UDP-N-acetyl-alpha-D-muramoyl-L-alanyl-gamma-D-glutamyl-meso-2,6-diaminopimeloyl-D-alanyl-D-alanine + ADP + phosphate + H(+)</text>
        <dbReference type="Rhea" id="RHEA:28374"/>
        <dbReference type="ChEBI" id="CHEBI:15378"/>
        <dbReference type="ChEBI" id="CHEBI:30616"/>
        <dbReference type="ChEBI" id="CHEBI:43474"/>
        <dbReference type="ChEBI" id="CHEBI:57822"/>
        <dbReference type="ChEBI" id="CHEBI:61386"/>
        <dbReference type="ChEBI" id="CHEBI:83905"/>
        <dbReference type="ChEBI" id="CHEBI:456216"/>
        <dbReference type="EC" id="6.3.2.10"/>
    </reaction>
</comment>
<dbReference type="EC" id="6.3.2.10" evidence="10 11"/>
<gene>
    <name evidence="10" type="primary">murF</name>
    <name evidence="15" type="ORF">HDF09_002455</name>
</gene>